<dbReference type="Proteomes" id="UP000509303">
    <property type="component" value="Chromosome"/>
</dbReference>
<dbReference type="Gene3D" id="3.30.1050.40">
    <property type="match status" value="1"/>
</dbReference>
<sequence length="280" mass="29342">MASASRKPRARSYDPVKVRAALDGQVRAVRNAVAVLCAASDATPLLAAPSRLRAWTVRQLIVHIAVCMETLPRRLAADPAPRGATADLDLRTYVNALGAQADEIAQATIAEADDLSGAGEPAELLDRYDAAAARLAEAVTGAAGTELVSTRFGRMTVDDFLVTRLLELVVHGDDLTAATGTAISHDRQALATVARLLADALAAKAPGGSVELRVPPFAVVQCVRGPRHTRGTPPNVVETDALTWLRLAAGRTAWEREVDAGTVSASGERADLSGYLPVMG</sequence>
<dbReference type="RefSeq" id="WP_176163168.1">
    <property type="nucleotide sequence ID" value="NZ_CP054929.1"/>
</dbReference>
<dbReference type="SUPFAM" id="SSF109854">
    <property type="entry name" value="DinB/YfiT-like putative metalloenzymes"/>
    <property type="match status" value="1"/>
</dbReference>
<feature type="domain" description="Bacterial SCP orthologue" evidence="2">
    <location>
        <begin position="186"/>
        <end position="278"/>
    </location>
</feature>
<organism evidence="3 4">
    <name type="scientific">Streptomyces buecherae</name>
    <dbReference type="NCBI Taxonomy" id="2763006"/>
    <lineage>
        <taxon>Bacteria</taxon>
        <taxon>Bacillati</taxon>
        <taxon>Actinomycetota</taxon>
        <taxon>Actinomycetes</taxon>
        <taxon>Kitasatosporales</taxon>
        <taxon>Streptomycetaceae</taxon>
        <taxon>Streptomyces</taxon>
    </lineage>
</organism>
<dbReference type="AlphaFoldDB" id="A0A7H8NCE7"/>
<protein>
    <submittedName>
        <fullName evidence="3">Maleylpyruvate isomerase family mycothiol-dependent enzyme</fullName>
    </submittedName>
</protein>
<dbReference type="InterPro" id="IPR041629">
    <property type="entry name" value="SCP_3"/>
</dbReference>
<dbReference type="GO" id="GO:0046872">
    <property type="term" value="F:metal ion binding"/>
    <property type="evidence" value="ECO:0007669"/>
    <property type="project" value="InterPro"/>
</dbReference>
<dbReference type="EMBL" id="CP054929">
    <property type="protein sequence ID" value="QKW51448.1"/>
    <property type="molecule type" value="Genomic_DNA"/>
</dbReference>
<dbReference type="Pfam" id="PF11716">
    <property type="entry name" value="MDMPI_N"/>
    <property type="match status" value="1"/>
</dbReference>
<evidence type="ECO:0000313" key="3">
    <source>
        <dbReference type="EMBL" id="QKW51448.1"/>
    </source>
</evidence>
<reference evidence="3 4" key="1">
    <citation type="submission" date="2020-06" db="EMBL/GenBank/DDBJ databases">
        <title>Genome mining for natural products.</title>
        <authorList>
            <person name="Zhang B."/>
            <person name="Shi J."/>
            <person name="Ge H."/>
        </authorList>
    </citation>
    <scope>NUCLEOTIDE SEQUENCE [LARGE SCALE GENOMIC DNA]</scope>
    <source>
        <strain evidence="3 4">NA00687</strain>
    </source>
</reference>
<keyword evidence="3" id="KW-0413">Isomerase</keyword>
<evidence type="ECO:0000259" key="1">
    <source>
        <dbReference type="Pfam" id="PF11716"/>
    </source>
</evidence>
<dbReference type="Pfam" id="PF17844">
    <property type="entry name" value="SCP_3"/>
    <property type="match status" value="1"/>
</dbReference>
<feature type="domain" description="Mycothiol-dependent maleylpyruvate isomerase metal-binding" evidence="1">
    <location>
        <begin position="27"/>
        <end position="175"/>
    </location>
</feature>
<dbReference type="NCBIfam" id="TIGR03083">
    <property type="entry name" value="maleylpyruvate isomerase family mycothiol-dependent enzyme"/>
    <property type="match status" value="1"/>
</dbReference>
<accession>A0A7H8NCE7</accession>
<proteinExistence type="predicted"/>
<dbReference type="InterPro" id="IPR024344">
    <property type="entry name" value="MDMPI_metal-binding"/>
</dbReference>
<evidence type="ECO:0000313" key="4">
    <source>
        <dbReference type="Proteomes" id="UP000509303"/>
    </source>
</evidence>
<evidence type="ECO:0000259" key="2">
    <source>
        <dbReference type="Pfam" id="PF17844"/>
    </source>
</evidence>
<gene>
    <name evidence="3" type="ORF">HUT08_20050</name>
</gene>
<dbReference type="InterPro" id="IPR034660">
    <property type="entry name" value="DinB/YfiT-like"/>
</dbReference>
<name>A0A7H8NCE7_9ACTN</name>
<dbReference type="InterPro" id="IPR017517">
    <property type="entry name" value="Maleyloyr_isom"/>
</dbReference>
<keyword evidence="3" id="KW-0670">Pyruvate</keyword>
<keyword evidence="4" id="KW-1185">Reference proteome</keyword>
<dbReference type="GO" id="GO:0016853">
    <property type="term" value="F:isomerase activity"/>
    <property type="evidence" value="ECO:0007669"/>
    <property type="project" value="UniProtKB-KW"/>
</dbReference>